<dbReference type="AlphaFoldDB" id="A0A6C0F755"/>
<name>A0A6C0F755_9ZZZZ</name>
<evidence type="ECO:0000313" key="2">
    <source>
        <dbReference type="EMBL" id="QHT37508.1"/>
    </source>
</evidence>
<protein>
    <submittedName>
        <fullName evidence="2">Uncharacterized protein</fullName>
    </submittedName>
</protein>
<proteinExistence type="predicted"/>
<organism evidence="2">
    <name type="scientific">viral metagenome</name>
    <dbReference type="NCBI Taxonomy" id="1070528"/>
    <lineage>
        <taxon>unclassified sequences</taxon>
        <taxon>metagenomes</taxon>
        <taxon>organismal metagenomes</taxon>
    </lineage>
</organism>
<evidence type="ECO:0000256" key="1">
    <source>
        <dbReference type="SAM" id="MobiDB-lite"/>
    </source>
</evidence>
<dbReference type="EMBL" id="MN738798">
    <property type="protein sequence ID" value="QHT37508.1"/>
    <property type="molecule type" value="Genomic_DNA"/>
</dbReference>
<accession>A0A6C0F755</accession>
<reference evidence="2" key="1">
    <citation type="journal article" date="2020" name="Nature">
        <title>Giant virus diversity and host interactions through global metagenomics.</title>
        <authorList>
            <person name="Schulz F."/>
            <person name="Roux S."/>
            <person name="Paez-Espino D."/>
            <person name="Jungbluth S."/>
            <person name="Walsh D.A."/>
            <person name="Denef V.J."/>
            <person name="McMahon K.D."/>
            <person name="Konstantinidis K.T."/>
            <person name="Eloe-Fadrosh E.A."/>
            <person name="Kyrpides N.C."/>
            <person name="Woyke T."/>
        </authorList>
    </citation>
    <scope>NUCLEOTIDE SEQUENCE</scope>
    <source>
        <strain evidence="2">GVMAG-S-ERX555997-44</strain>
    </source>
</reference>
<feature type="region of interest" description="Disordered" evidence="1">
    <location>
        <begin position="1"/>
        <end position="32"/>
    </location>
</feature>
<sequence>MVAQKKIRRQNSRRQNSRNRRRQNSRNRRRLNKQNRRMIGGAVELNEVEVNNSGCSTANECSTQQIEKQSAGAEKQIEMRNQAGGDSQKVTAQVVEGSTGEDAALQEQIQLTAYQGQAQAEYDKNAGTSGGRRKRRKSKRKSKSKKRRKSKRRKSKRRKSKRRKSKRRKSKRRKSRRK</sequence>
<feature type="region of interest" description="Disordered" evidence="1">
    <location>
        <begin position="80"/>
        <end position="101"/>
    </location>
</feature>
<feature type="region of interest" description="Disordered" evidence="1">
    <location>
        <begin position="114"/>
        <end position="178"/>
    </location>
</feature>
<feature type="compositionally biased region" description="Basic residues" evidence="1">
    <location>
        <begin position="131"/>
        <end position="178"/>
    </location>
</feature>